<dbReference type="PANTHER" id="PTHR10666">
    <property type="entry name" value="UBIQUITIN"/>
    <property type="match status" value="1"/>
</dbReference>
<evidence type="ECO:0000256" key="1">
    <source>
        <dbReference type="ARBA" id="ARBA00022499"/>
    </source>
</evidence>
<feature type="domain" description="Ubiquitin-like" evidence="2">
    <location>
        <begin position="19"/>
        <end position="72"/>
    </location>
</feature>
<gene>
    <name evidence="4" type="primary">LOC100842197</name>
    <name evidence="3" type="ORF">BRADI_1g49353v3</name>
</gene>
<keyword evidence="1" id="KW-1017">Isopeptide bond</keyword>
<dbReference type="PROSITE" id="PS50053">
    <property type="entry name" value="UBIQUITIN_2"/>
    <property type="match status" value="3"/>
</dbReference>
<dbReference type="SMART" id="SM00213">
    <property type="entry name" value="UBQ"/>
    <property type="match status" value="3"/>
</dbReference>
<accession>A0A2K2DQJ9</accession>
<dbReference type="AlphaFoldDB" id="A0A2K2DQJ9"/>
<name>A0A2K2DQJ9_BRADI</name>
<dbReference type="GO" id="GO:0031625">
    <property type="term" value="F:ubiquitin protein ligase binding"/>
    <property type="evidence" value="ECO:0000318"/>
    <property type="project" value="GO_Central"/>
</dbReference>
<evidence type="ECO:0000313" key="3">
    <source>
        <dbReference type="EMBL" id="PNT76553.1"/>
    </source>
</evidence>
<evidence type="ECO:0000259" key="2">
    <source>
        <dbReference type="PROSITE" id="PS50053"/>
    </source>
</evidence>
<dbReference type="GO" id="GO:0003729">
    <property type="term" value="F:mRNA binding"/>
    <property type="evidence" value="ECO:0007669"/>
    <property type="project" value="UniProtKB-ARBA"/>
</dbReference>
<reference evidence="4" key="3">
    <citation type="submission" date="2018-08" db="UniProtKB">
        <authorList>
            <consortium name="EnsemblPlants"/>
        </authorList>
    </citation>
    <scope>IDENTIFICATION</scope>
    <source>
        <strain evidence="4">cv. Bd21</strain>
    </source>
</reference>
<reference evidence="3 4" key="1">
    <citation type="journal article" date="2010" name="Nature">
        <title>Genome sequencing and analysis of the model grass Brachypodium distachyon.</title>
        <authorList>
            <consortium name="International Brachypodium Initiative"/>
        </authorList>
    </citation>
    <scope>NUCLEOTIDE SEQUENCE [LARGE SCALE GENOMIC DNA]</scope>
    <source>
        <strain evidence="3 4">Bd21</strain>
    </source>
</reference>
<dbReference type="InterPro" id="IPR050158">
    <property type="entry name" value="Ubiquitin_ubiquitin-like"/>
</dbReference>
<dbReference type="GO" id="GO:0016567">
    <property type="term" value="P:protein ubiquitination"/>
    <property type="evidence" value="ECO:0000318"/>
    <property type="project" value="GO_Central"/>
</dbReference>
<dbReference type="SUPFAM" id="SSF54236">
    <property type="entry name" value="Ubiquitin-like"/>
    <property type="match status" value="3"/>
</dbReference>
<dbReference type="Pfam" id="PF00240">
    <property type="entry name" value="ubiquitin"/>
    <property type="match status" value="3"/>
</dbReference>
<sequence>MGNAAAHYNAKRPTKNKQIQVLVKTQSGETIPVKANPSDTIYAVKAKIQGQQCQALDGKQLDDRRTLADYGIIHGDPPRSTSTFILTMAANANKALALDVQSSDTIRDVKAKIYHKLPGNPVPSRQRLVFAGKMMEEDGRTLEEYGVKEESRLHLAVTRPPPPVGVFVRAPSGKRLYLRELELSDTVWSVKEKISDEERIPPGRLRVVYGGKQLEDGSTLADCNVRNGTLLTAILRLGCRHCVVCAERVCRPRCTS</sequence>
<dbReference type="EnsemblPlants" id="PNT76553">
    <property type="protein sequence ID" value="PNT76553"/>
    <property type="gene ID" value="BRADI_1g49353v3"/>
</dbReference>
<organism evidence="3">
    <name type="scientific">Brachypodium distachyon</name>
    <name type="common">Purple false brome</name>
    <name type="synonym">Trachynia distachya</name>
    <dbReference type="NCBI Taxonomy" id="15368"/>
    <lineage>
        <taxon>Eukaryota</taxon>
        <taxon>Viridiplantae</taxon>
        <taxon>Streptophyta</taxon>
        <taxon>Embryophyta</taxon>
        <taxon>Tracheophyta</taxon>
        <taxon>Spermatophyta</taxon>
        <taxon>Magnoliopsida</taxon>
        <taxon>Liliopsida</taxon>
        <taxon>Poales</taxon>
        <taxon>Poaceae</taxon>
        <taxon>BOP clade</taxon>
        <taxon>Pooideae</taxon>
        <taxon>Stipodae</taxon>
        <taxon>Brachypodieae</taxon>
        <taxon>Brachypodium</taxon>
    </lineage>
</organism>
<dbReference type="GO" id="GO:0031386">
    <property type="term" value="F:protein tag activity"/>
    <property type="evidence" value="ECO:0000318"/>
    <property type="project" value="GO_Central"/>
</dbReference>
<dbReference type="InterPro" id="IPR019956">
    <property type="entry name" value="Ubiquitin_dom"/>
</dbReference>
<feature type="domain" description="Ubiquitin-like" evidence="2">
    <location>
        <begin position="164"/>
        <end position="236"/>
    </location>
</feature>
<dbReference type="Gene3D" id="3.10.20.90">
    <property type="entry name" value="Phosphatidylinositol 3-kinase Catalytic Subunit, Chain A, domain 1"/>
    <property type="match status" value="3"/>
</dbReference>
<feature type="domain" description="Ubiquitin-like" evidence="2">
    <location>
        <begin position="84"/>
        <end position="162"/>
    </location>
</feature>
<keyword evidence="5" id="KW-1185">Reference proteome</keyword>
<dbReference type="InterPro" id="IPR000626">
    <property type="entry name" value="Ubiquitin-like_dom"/>
</dbReference>
<dbReference type="EMBL" id="CM000880">
    <property type="protein sequence ID" value="PNT76553.1"/>
    <property type="molecule type" value="Genomic_DNA"/>
</dbReference>
<reference evidence="3" key="2">
    <citation type="submission" date="2017-06" db="EMBL/GenBank/DDBJ databases">
        <title>WGS assembly of Brachypodium distachyon.</title>
        <authorList>
            <consortium name="The International Brachypodium Initiative"/>
            <person name="Lucas S."/>
            <person name="Harmon-Smith M."/>
            <person name="Lail K."/>
            <person name="Tice H."/>
            <person name="Grimwood J."/>
            <person name="Bruce D."/>
            <person name="Barry K."/>
            <person name="Shu S."/>
            <person name="Lindquist E."/>
            <person name="Wang M."/>
            <person name="Pitluck S."/>
            <person name="Vogel J.P."/>
            <person name="Garvin D.F."/>
            <person name="Mockler T.C."/>
            <person name="Schmutz J."/>
            <person name="Rokhsar D."/>
            <person name="Bevan M.W."/>
        </authorList>
    </citation>
    <scope>NUCLEOTIDE SEQUENCE</scope>
    <source>
        <strain evidence="3">Bd21</strain>
    </source>
</reference>
<dbReference type="PRINTS" id="PR00348">
    <property type="entry name" value="UBIQUITIN"/>
</dbReference>
<protein>
    <recommendedName>
        <fullName evidence="2">Ubiquitin-like domain-containing protein</fullName>
    </recommendedName>
</protein>
<dbReference type="Proteomes" id="UP000008810">
    <property type="component" value="Chromosome 1"/>
</dbReference>
<evidence type="ECO:0000313" key="5">
    <source>
        <dbReference type="Proteomes" id="UP000008810"/>
    </source>
</evidence>
<dbReference type="GO" id="GO:0005634">
    <property type="term" value="C:nucleus"/>
    <property type="evidence" value="ECO:0000318"/>
    <property type="project" value="GO_Central"/>
</dbReference>
<dbReference type="InterPro" id="IPR029071">
    <property type="entry name" value="Ubiquitin-like_domsf"/>
</dbReference>
<dbReference type="Gramene" id="PNT76553">
    <property type="protein sequence ID" value="PNT76553"/>
    <property type="gene ID" value="BRADI_1g49353v3"/>
</dbReference>
<dbReference type="GO" id="GO:0019941">
    <property type="term" value="P:modification-dependent protein catabolic process"/>
    <property type="evidence" value="ECO:0000318"/>
    <property type="project" value="GO_Central"/>
</dbReference>
<dbReference type="OrthoDB" id="419317at2759"/>
<proteinExistence type="predicted"/>
<dbReference type="STRING" id="15368.A0A2K2DQJ9"/>
<dbReference type="GO" id="GO:0005737">
    <property type="term" value="C:cytoplasm"/>
    <property type="evidence" value="ECO:0000318"/>
    <property type="project" value="GO_Central"/>
</dbReference>
<evidence type="ECO:0000313" key="4">
    <source>
        <dbReference type="EnsemblPlants" id="PNT76553"/>
    </source>
</evidence>